<feature type="active site" description="Proton acceptor" evidence="4">
    <location>
        <position position="331"/>
    </location>
</feature>
<dbReference type="InterPro" id="IPR000262">
    <property type="entry name" value="FMN-dep_DH"/>
</dbReference>
<dbReference type="InterPro" id="IPR013785">
    <property type="entry name" value="Aldolase_TIM"/>
</dbReference>
<evidence type="ECO:0000256" key="3">
    <source>
        <dbReference type="ARBA" id="ARBA00024042"/>
    </source>
</evidence>
<keyword evidence="2" id="KW-0560">Oxidoreductase</keyword>
<dbReference type="OrthoDB" id="25826at2759"/>
<feature type="binding site" evidence="5">
    <location>
        <begin position="392"/>
        <end position="393"/>
    </location>
    <ligand>
        <name>FMN</name>
        <dbReference type="ChEBI" id="CHEBI:58210"/>
    </ligand>
</feature>
<evidence type="ECO:0000259" key="6">
    <source>
        <dbReference type="PROSITE" id="PS51349"/>
    </source>
</evidence>
<feature type="binding site" evidence="5">
    <location>
        <begin position="369"/>
        <end position="373"/>
    </location>
    <ligand>
        <name>FMN</name>
        <dbReference type="ChEBI" id="CHEBI:58210"/>
    </ligand>
</feature>
<dbReference type="Pfam" id="PF01070">
    <property type="entry name" value="FMN_dh"/>
    <property type="match status" value="1"/>
</dbReference>
<dbReference type="InterPro" id="IPR012133">
    <property type="entry name" value="Alpha-hydoxy_acid_DH_FMN"/>
</dbReference>
<name>A0A9P6A624_PLEER</name>
<feature type="binding site" evidence="5">
    <location>
        <position position="331"/>
    </location>
    <ligand>
        <name>glyoxylate</name>
        <dbReference type="ChEBI" id="CHEBI:36655"/>
    </ligand>
</feature>
<evidence type="ECO:0000313" key="8">
    <source>
        <dbReference type="Proteomes" id="UP000807025"/>
    </source>
</evidence>
<sequence length="446" mass="48811">MSAESDKTIAEAATTAPSTAIPYQWSAYMLEIYLGRNGPQPLGTVKLQEIVNKAREVSKGHSDAFDFVHDGAGTNSTGEANVKAFEKYRIVPRMLVDATIRSIETTIFGVKQISPLIIAPVGVQGIHHPDAELATAGAAGNVGVPFIMSTASSRSVEEVAQANGPGNTRWFQLYWPRTNEVTLSLLKRLKDNGFSALVVTVDAVVLGWRSKDLRNRYTPYRHGFGIQVGTSDPVFMARFGKQPVIDYHPEFPYDPDTLDKRLEEGDENVAEGMRIGQAWGNEHNSGIYKTWEDLKFLRNNWDGPLVLKGIQSVQDAEMAVDYVDGIVVSNHGGRQVDGAIPSIDALDAIMRSPKVLEAQKSGRFTVLFDSGIRTGSDIIKAVALGAQGVLLGRPFLYGLMIAGQEGVEQILKQTMADLHISLGLSGWKELDDIRGRRDDVLVKLDF</sequence>
<feature type="domain" description="FMN hydroxy acid dehydrogenase" evidence="6">
    <location>
        <begin position="41"/>
        <end position="443"/>
    </location>
</feature>
<gene>
    <name evidence="7" type="ORF">BDN71DRAFT_1383734</name>
</gene>
<dbReference type="SUPFAM" id="SSF51395">
    <property type="entry name" value="FMN-linked oxidoreductases"/>
    <property type="match status" value="1"/>
</dbReference>
<organism evidence="7 8">
    <name type="scientific">Pleurotus eryngii</name>
    <name type="common">Boletus of the steppes</name>
    <dbReference type="NCBI Taxonomy" id="5323"/>
    <lineage>
        <taxon>Eukaryota</taxon>
        <taxon>Fungi</taxon>
        <taxon>Dikarya</taxon>
        <taxon>Basidiomycota</taxon>
        <taxon>Agaricomycotina</taxon>
        <taxon>Agaricomycetes</taxon>
        <taxon>Agaricomycetidae</taxon>
        <taxon>Agaricales</taxon>
        <taxon>Pleurotineae</taxon>
        <taxon>Pleurotaceae</taxon>
        <taxon>Pleurotus</taxon>
    </lineage>
</organism>
<feature type="binding site" evidence="5">
    <location>
        <position position="149"/>
    </location>
    <ligand>
        <name>FMN</name>
        <dbReference type="ChEBI" id="CHEBI:58210"/>
    </ligand>
</feature>
<dbReference type="PIRSF" id="PIRSF000138">
    <property type="entry name" value="Al-hdrx_acd_dh"/>
    <property type="match status" value="1"/>
</dbReference>
<dbReference type="PROSITE" id="PS51349">
    <property type="entry name" value="FMN_HYDROXY_ACID_DH_2"/>
    <property type="match status" value="1"/>
</dbReference>
<reference evidence="7" key="1">
    <citation type="submission" date="2020-11" db="EMBL/GenBank/DDBJ databases">
        <authorList>
            <consortium name="DOE Joint Genome Institute"/>
            <person name="Ahrendt S."/>
            <person name="Riley R."/>
            <person name="Andreopoulos W."/>
            <person name="Labutti K."/>
            <person name="Pangilinan J."/>
            <person name="Ruiz-Duenas F.J."/>
            <person name="Barrasa J.M."/>
            <person name="Sanchez-Garcia M."/>
            <person name="Camarero S."/>
            <person name="Miyauchi S."/>
            <person name="Serrano A."/>
            <person name="Linde D."/>
            <person name="Babiker R."/>
            <person name="Drula E."/>
            <person name="Ayuso-Fernandez I."/>
            <person name="Pacheco R."/>
            <person name="Padilla G."/>
            <person name="Ferreira P."/>
            <person name="Barriuso J."/>
            <person name="Kellner H."/>
            <person name="Castanera R."/>
            <person name="Alfaro M."/>
            <person name="Ramirez L."/>
            <person name="Pisabarro A.G."/>
            <person name="Kuo A."/>
            <person name="Tritt A."/>
            <person name="Lipzen A."/>
            <person name="He G."/>
            <person name="Yan M."/>
            <person name="Ng V."/>
            <person name="Cullen D."/>
            <person name="Martin F."/>
            <person name="Rosso M.-N."/>
            <person name="Henrissat B."/>
            <person name="Hibbett D."/>
            <person name="Martinez A.T."/>
            <person name="Grigoriev I.V."/>
        </authorList>
    </citation>
    <scope>NUCLEOTIDE SEQUENCE</scope>
    <source>
        <strain evidence="7">ATCC 90797</strain>
    </source>
</reference>
<dbReference type="InterPro" id="IPR008259">
    <property type="entry name" value="FMN_hydac_DH_AS"/>
</dbReference>
<keyword evidence="5" id="KW-0288">FMN</keyword>
<evidence type="ECO:0000256" key="2">
    <source>
        <dbReference type="ARBA" id="ARBA00023002"/>
    </source>
</evidence>
<dbReference type="Proteomes" id="UP000807025">
    <property type="component" value="Unassembled WGS sequence"/>
</dbReference>
<feature type="binding site" evidence="5">
    <location>
        <position position="329"/>
    </location>
    <ligand>
        <name>FMN</name>
        <dbReference type="ChEBI" id="CHEBI:58210"/>
    </ligand>
</feature>
<keyword evidence="5" id="KW-0285">Flavoprotein</keyword>
<dbReference type="InterPro" id="IPR037396">
    <property type="entry name" value="FMN_HAD"/>
</dbReference>
<feature type="binding site" evidence="5">
    <location>
        <position position="209"/>
    </location>
    <ligand>
        <name>glyoxylate</name>
        <dbReference type="ChEBI" id="CHEBI:36655"/>
    </ligand>
</feature>
<feature type="binding site" evidence="5">
    <location>
        <position position="200"/>
    </location>
    <ligand>
        <name>FMN</name>
        <dbReference type="ChEBI" id="CHEBI:58210"/>
    </ligand>
</feature>
<comment type="caution">
    <text evidence="7">The sequence shown here is derived from an EMBL/GenBank/DDBJ whole genome shotgun (WGS) entry which is preliminary data.</text>
</comment>
<evidence type="ECO:0000256" key="5">
    <source>
        <dbReference type="PIRSR" id="PIRSR000138-2"/>
    </source>
</evidence>
<feature type="binding site" evidence="5">
    <location>
        <position position="174"/>
    </location>
    <ligand>
        <name>glyoxylate</name>
        <dbReference type="ChEBI" id="CHEBI:36655"/>
    </ligand>
</feature>
<feature type="binding site" evidence="5">
    <location>
        <position position="172"/>
    </location>
    <ligand>
        <name>FMN</name>
        <dbReference type="ChEBI" id="CHEBI:58210"/>
    </ligand>
</feature>
<keyword evidence="8" id="KW-1185">Reference proteome</keyword>
<dbReference type="PANTHER" id="PTHR10578">
    <property type="entry name" value="S -2-HYDROXY-ACID OXIDASE-RELATED"/>
    <property type="match status" value="1"/>
</dbReference>
<accession>A0A9P6A624</accession>
<dbReference type="PANTHER" id="PTHR10578:SF143">
    <property type="entry name" value="FMN-DEPENDENT ALPHA-HYDROXY ACID DEHYDROGENASE PB1A11.03"/>
    <property type="match status" value="1"/>
</dbReference>
<comment type="cofactor">
    <cofactor evidence="1">
        <name>FMN</name>
        <dbReference type="ChEBI" id="CHEBI:58210"/>
    </cofactor>
</comment>
<feature type="binding site" evidence="5">
    <location>
        <begin position="120"/>
        <end position="122"/>
    </location>
    <ligand>
        <name>FMN</name>
        <dbReference type="ChEBI" id="CHEBI:58210"/>
    </ligand>
</feature>
<evidence type="ECO:0000256" key="4">
    <source>
        <dbReference type="PIRSR" id="PIRSR000138-1"/>
    </source>
</evidence>
<protein>
    <submittedName>
        <fullName evidence="7">FMN-dependent alpha-hydroxy acid dehydrogenase</fullName>
    </submittedName>
</protein>
<dbReference type="AlphaFoldDB" id="A0A9P6A624"/>
<dbReference type="PROSITE" id="PS00557">
    <property type="entry name" value="FMN_HYDROXY_ACID_DH_1"/>
    <property type="match status" value="1"/>
</dbReference>
<evidence type="ECO:0000256" key="1">
    <source>
        <dbReference type="ARBA" id="ARBA00001917"/>
    </source>
</evidence>
<proteinExistence type="inferred from homology"/>
<feature type="binding site" evidence="5">
    <location>
        <position position="334"/>
    </location>
    <ligand>
        <name>glyoxylate</name>
        <dbReference type="ChEBI" id="CHEBI:36655"/>
    </ligand>
</feature>
<dbReference type="GO" id="GO:0010181">
    <property type="term" value="F:FMN binding"/>
    <property type="evidence" value="ECO:0007669"/>
    <property type="project" value="InterPro"/>
</dbReference>
<dbReference type="Gene3D" id="3.20.20.70">
    <property type="entry name" value="Aldolase class I"/>
    <property type="match status" value="1"/>
</dbReference>
<comment type="similarity">
    <text evidence="3">Belongs to the FMN-dependent alpha-hydroxy acid dehydrogenase family.</text>
</comment>
<dbReference type="GO" id="GO:0016491">
    <property type="term" value="F:oxidoreductase activity"/>
    <property type="evidence" value="ECO:0007669"/>
    <property type="project" value="UniProtKB-KW"/>
</dbReference>
<evidence type="ECO:0000313" key="7">
    <source>
        <dbReference type="EMBL" id="KAF9499682.1"/>
    </source>
</evidence>
<feature type="binding site" evidence="5">
    <location>
        <position position="308"/>
    </location>
    <ligand>
        <name>FMN</name>
        <dbReference type="ChEBI" id="CHEBI:58210"/>
    </ligand>
</feature>
<dbReference type="EMBL" id="MU154531">
    <property type="protein sequence ID" value="KAF9499682.1"/>
    <property type="molecule type" value="Genomic_DNA"/>
</dbReference>